<dbReference type="HAMAP" id="MF_00639">
    <property type="entry name" value="MurD"/>
    <property type="match status" value="1"/>
</dbReference>
<keyword evidence="6 7" id="KW-0067">ATP-binding</keyword>
<comment type="function">
    <text evidence="7 8">Cell wall formation. Catalyzes the addition of glutamate to the nucleotide precursor UDP-N-acetylmuramoyl-L-alanine (UMA).</text>
</comment>
<evidence type="ECO:0000256" key="1">
    <source>
        <dbReference type="ARBA" id="ARBA00004496"/>
    </source>
</evidence>
<comment type="similarity">
    <text evidence="7">Belongs to the MurCDEF family.</text>
</comment>
<dbReference type="Pfam" id="PF08245">
    <property type="entry name" value="Mur_ligase_M"/>
    <property type="match status" value="1"/>
</dbReference>
<evidence type="ECO:0000256" key="2">
    <source>
        <dbReference type="ARBA" id="ARBA00004752"/>
    </source>
</evidence>
<dbReference type="InterPro" id="IPR036565">
    <property type="entry name" value="Mur-like_cat_sf"/>
</dbReference>
<evidence type="ECO:0000256" key="6">
    <source>
        <dbReference type="ARBA" id="ARBA00022840"/>
    </source>
</evidence>
<dbReference type="EMBL" id="LMXU01000004">
    <property type="protein sequence ID" value="KWU02227.1"/>
    <property type="molecule type" value="Genomic_DNA"/>
</dbReference>
<dbReference type="GO" id="GO:0009252">
    <property type="term" value="P:peptidoglycan biosynthetic process"/>
    <property type="evidence" value="ECO:0007669"/>
    <property type="project" value="UniProtKB-UniRule"/>
</dbReference>
<keyword evidence="5 7" id="KW-0547">Nucleotide-binding</keyword>
<dbReference type="Gene3D" id="3.40.1190.10">
    <property type="entry name" value="Mur-like, catalytic domain"/>
    <property type="match status" value="1"/>
</dbReference>
<comment type="catalytic activity">
    <reaction evidence="7 8">
        <text>UDP-N-acetyl-alpha-D-muramoyl-L-alanine + D-glutamate + ATP = UDP-N-acetyl-alpha-D-muramoyl-L-alanyl-D-glutamate + ADP + phosphate + H(+)</text>
        <dbReference type="Rhea" id="RHEA:16429"/>
        <dbReference type="ChEBI" id="CHEBI:15378"/>
        <dbReference type="ChEBI" id="CHEBI:29986"/>
        <dbReference type="ChEBI" id="CHEBI:30616"/>
        <dbReference type="ChEBI" id="CHEBI:43474"/>
        <dbReference type="ChEBI" id="CHEBI:83898"/>
        <dbReference type="ChEBI" id="CHEBI:83900"/>
        <dbReference type="ChEBI" id="CHEBI:456216"/>
        <dbReference type="EC" id="6.3.2.9"/>
    </reaction>
</comment>
<evidence type="ECO:0000259" key="10">
    <source>
        <dbReference type="Pfam" id="PF08245"/>
    </source>
</evidence>
<keyword evidence="7 8" id="KW-0133">Cell shape</keyword>
<dbReference type="GO" id="GO:0005737">
    <property type="term" value="C:cytoplasm"/>
    <property type="evidence" value="ECO:0007669"/>
    <property type="project" value="UniProtKB-SubCell"/>
</dbReference>
<dbReference type="GO" id="GO:0008360">
    <property type="term" value="P:regulation of cell shape"/>
    <property type="evidence" value="ECO:0007669"/>
    <property type="project" value="UniProtKB-KW"/>
</dbReference>
<evidence type="ECO:0000313" key="12">
    <source>
        <dbReference type="Proteomes" id="UP000057389"/>
    </source>
</evidence>
<evidence type="ECO:0000256" key="7">
    <source>
        <dbReference type="HAMAP-Rule" id="MF_00639"/>
    </source>
</evidence>
<dbReference type="GO" id="GO:0051301">
    <property type="term" value="P:cell division"/>
    <property type="evidence" value="ECO:0007669"/>
    <property type="project" value="UniProtKB-KW"/>
</dbReference>
<accession>A0A109DBB1</accession>
<comment type="caution">
    <text evidence="11">The sequence shown here is derived from an EMBL/GenBank/DDBJ whole genome shotgun (WGS) entry which is preliminary data.</text>
</comment>
<keyword evidence="4 7" id="KW-0436">Ligase</keyword>
<name>A0A109DBB1_9VIBR</name>
<keyword evidence="7 8" id="KW-0131">Cell cycle</keyword>
<organism evidence="11 12">
    <name type="scientific">Vibrio toranzoniae</name>
    <dbReference type="NCBI Taxonomy" id="1194427"/>
    <lineage>
        <taxon>Bacteria</taxon>
        <taxon>Pseudomonadati</taxon>
        <taxon>Pseudomonadota</taxon>
        <taxon>Gammaproteobacteria</taxon>
        <taxon>Vibrionales</taxon>
        <taxon>Vibrionaceae</taxon>
        <taxon>Vibrio</taxon>
    </lineage>
</organism>
<dbReference type="InterPro" id="IPR005762">
    <property type="entry name" value="MurD"/>
</dbReference>
<dbReference type="InterPro" id="IPR004101">
    <property type="entry name" value="Mur_ligase_C"/>
</dbReference>
<feature type="domain" description="Mur ligase central" evidence="10">
    <location>
        <begin position="113"/>
        <end position="279"/>
    </location>
</feature>
<dbReference type="Pfam" id="PF02875">
    <property type="entry name" value="Mur_ligase_C"/>
    <property type="match status" value="1"/>
</dbReference>
<dbReference type="Gene3D" id="3.90.190.20">
    <property type="entry name" value="Mur ligase, C-terminal domain"/>
    <property type="match status" value="1"/>
</dbReference>
<comment type="pathway">
    <text evidence="2 7 8">Cell wall biogenesis; peptidoglycan biosynthesis.</text>
</comment>
<dbReference type="Proteomes" id="UP000057389">
    <property type="component" value="Unassembled WGS sequence"/>
</dbReference>
<keyword evidence="3 7" id="KW-0963">Cytoplasm</keyword>
<keyword evidence="7 8" id="KW-0132">Cell division</keyword>
<dbReference type="Gene3D" id="3.40.50.720">
    <property type="entry name" value="NAD(P)-binding Rossmann-like Domain"/>
    <property type="match status" value="1"/>
</dbReference>
<dbReference type="AlphaFoldDB" id="A0A109DBB1"/>
<evidence type="ECO:0000256" key="4">
    <source>
        <dbReference type="ARBA" id="ARBA00022598"/>
    </source>
</evidence>
<dbReference type="GO" id="GO:0005524">
    <property type="term" value="F:ATP binding"/>
    <property type="evidence" value="ECO:0007669"/>
    <property type="project" value="UniProtKB-UniRule"/>
</dbReference>
<dbReference type="PANTHER" id="PTHR43692">
    <property type="entry name" value="UDP-N-ACETYLMURAMOYLALANINE--D-GLUTAMATE LIGASE"/>
    <property type="match status" value="1"/>
</dbReference>
<dbReference type="RefSeq" id="WP_060467164.1">
    <property type="nucleotide sequence ID" value="NZ_AP025514.1"/>
</dbReference>
<dbReference type="PANTHER" id="PTHR43692:SF1">
    <property type="entry name" value="UDP-N-ACETYLMURAMOYLALANINE--D-GLUTAMATE LIGASE"/>
    <property type="match status" value="1"/>
</dbReference>
<dbReference type="GO" id="GO:0008764">
    <property type="term" value="F:UDP-N-acetylmuramoylalanine-D-glutamate ligase activity"/>
    <property type="evidence" value="ECO:0007669"/>
    <property type="project" value="UniProtKB-UniRule"/>
</dbReference>
<dbReference type="UniPathway" id="UPA00219"/>
<evidence type="ECO:0000259" key="9">
    <source>
        <dbReference type="Pfam" id="PF02875"/>
    </source>
</evidence>
<dbReference type="SUPFAM" id="SSF53244">
    <property type="entry name" value="MurD-like peptide ligases, peptide-binding domain"/>
    <property type="match status" value="1"/>
</dbReference>
<proteinExistence type="inferred from homology"/>
<feature type="domain" description="Mur ligase C-terminal" evidence="9">
    <location>
        <begin position="302"/>
        <end position="414"/>
    </location>
</feature>
<protein>
    <recommendedName>
        <fullName evidence="7 8">UDP-N-acetylmuramoylalanine--D-glutamate ligase</fullName>
        <ecNumber evidence="7 8">6.3.2.9</ecNumber>
    </recommendedName>
    <alternativeName>
        <fullName evidence="7">D-glutamic acid-adding enzyme</fullName>
    </alternativeName>
    <alternativeName>
        <fullName evidence="7">UDP-N-acetylmuramoyl-L-alanyl-D-glutamate synthetase</fullName>
    </alternativeName>
</protein>
<comment type="subcellular location">
    <subcellularLocation>
        <location evidence="1 7 8">Cytoplasm</location>
    </subcellularLocation>
</comment>
<evidence type="ECO:0000256" key="5">
    <source>
        <dbReference type="ARBA" id="ARBA00022741"/>
    </source>
</evidence>
<keyword evidence="7 8" id="KW-0961">Cell wall biogenesis/degradation</keyword>
<keyword evidence="12" id="KW-1185">Reference proteome</keyword>
<dbReference type="GeneID" id="300177487"/>
<dbReference type="InterPro" id="IPR036615">
    <property type="entry name" value="Mur_ligase_C_dom_sf"/>
</dbReference>
<sequence length="438" mass="47649">MERWQNIQNVVVVGLGITGLSVVKHLVKYQSHTHVKVIDTRERPPGRESLPESVKLHSGSWNSQWLAEADLVVANPGIALATPEIQDVVQAGTPVVGDIELFGWAVNKPVVAITGSNGKSTVTDLTGVLAKAAGLNVGVGGNIGIPALDLLELDADLYVLELSSFQLETTSNLNLVAAAFLNLSEDHMDRYQGMDDYRDAKLRIFNHALCAIVNREDKETYPEHTMPLVTFGLDNQEFGVATSSGIEWLVDSNELIIPTQDLTLVGRHNVANALVSLALLKQVGIDYRKSLEALKAYNGLTHRCQVVADKRAIKWVNDSKATNVASTLAALTGLECQGTLYLLVGGVGKGADFSELKPVLSELERVQLCCFGEDAMQFMPLHPSAKTFETMRDIIESIFKQLAPGDMVMLSPACASFDQFNNFMARGDAFTELAHEYA</sequence>
<dbReference type="SUPFAM" id="SSF51984">
    <property type="entry name" value="MurCD N-terminal domain"/>
    <property type="match status" value="1"/>
</dbReference>
<evidence type="ECO:0000313" key="11">
    <source>
        <dbReference type="EMBL" id="KWU02227.1"/>
    </source>
</evidence>
<dbReference type="SUPFAM" id="SSF53623">
    <property type="entry name" value="MurD-like peptide ligases, catalytic domain"/>
    <property type="match status" value="1"/>
</dbReference>
<dbReference type="Pfam" id="PF21799">
    <property type="entry name" value="MurD-like_N"/>
    <property type="match status" value="1"/>
</dbReference>
<keyword evidence="7 8" id="KW-0573">Peptidoglycan synthesis</keyword>
<feature type="binding site" evidence="7">
    <location>
        <begin position="115"/>
        <end position="121"/>
    </location>
    <ligand>
        <name>ATP</name>
        <dbReference type="ChEBI" id="CHEBI:30616"/>
    </ligand>
</feature>
<dbReference type="GO" id="GO:0071555">
    <property type="term" value="P:cell wall organization"/>
    <property type="evidence" value="ECO:0007669"/>
    <property type="project" value="UniProtKB-KW"/>
</dbReference>
<dbReference type="InterPro" id="IPR013221">
    <property type="entry name" value="Mur_ligase_cen"/>
</dbReference>
<gene>
    <name evidence="7 11" type="primary">murD</name>
    <name evidence="11" type="ORF">APQ14_01935</name>
</gene>
<dbReference type="NCBIfam" id="TIGR01087">
    <property type="entry name" value="murD"/>
    <property type="match status" value="1"/>
</dbReference>
<evidence type="ECO:0000256" key="8">
    <source>
        <dbReference type="RuleBase" id="RU003664"/>
    </source>
</evidence>
<dbReference type="OrthoDB" id="9809796at2"/>
<dbReference type="EC" id="6.3.2.9" evidence="7 8"/>
<evidence type="ECO:0000256" key="3">
    <source>
        <dbReference type="ARBA" id="ARBA00022490"/>
    </source>
</evidence>
<reference evidence="11 12" key="1">
    <citation type="submission" date="2015-11" db="EMBL/GenBank/DDBJ databases">
        <title>Draft WGS of Vibrio toranzoniae.</title>
        <authorList>
            <person name="Lasa A."/>
            <person name="Romalde J.L."/>
        </authorList>
    </citation>
    <scope>NUCLEOTIDE SEQUENCE [LARGE SCALE GENOMIC DNA]</scope>
    <source>
        <strain evidence="11 12">Vb 10.8</strain>
    </source>
</reference>